<feature type="compositionally biased region" description="Basic and acidic residues" evidence="3">
    <location>
        <begin position="299"/>
        <end position="309"/>
    </location>
</feature>
<dbReference type="GO" id="GO:0051117">
    <property type="term" value="F:ATPase binding"/>
    <property type="evidence" value="ECO:0007669"/>
    <property type="project" value="TreeGrafter"/>
</dbReference>
<name>A0A0F7U9F6_NEOCL</name>
<keyword evidence="4" id="KW-0472">Membrane</keyword>
<dbReference type="InterPro" id="IPR023562">
    <property type="entry name" value="ClpP/TepA"/>
</dbReference>
<dbReference type="GO" id="GO:0004252">
    <property type="term" value="F:serine-type endopeptidase activity"/>
    <property type="evidence" value="ECO:0007669"/>
    <property type="project" value="InterPro"/>
</dbReference>
<dbReference type="GO" id="GO:0009368">
    <property type="term" value="C:endopeptidase Clp complex"/>
    <property type="evidence" value="ECO:0007669"/>
    <property type="project" value="TreeGrafter"/>
</dbReference>
<proteinExistence type="inferred from homology"/>
<dbReference type="InterPro" id="IPR001907">
    <property type="entry name" value="ClpP"/>
</dbReference>
<feature type="compositionally biased region" description="Acidic residues" evidence="3">
    <location>
        <begin position="288"/>
        <end position="298"/>
    </location>
</feature>
<keyword evidence="5" id="KW-0378">Hydrolase</keyword>
<dbReference type="PRINTS" id="PR00127">
    <property type="entry name" value="CLPPROTEASEP"/>
</dbReference>
<reference evidence="5" key="1">
    <citation type="journal article" date="2015" name="PLoS ONE">
        <title>Comprehensive Evaluation of Toxoplasma gondii VEG and Neospora caninum LIV Genomes with Tachyzoite Stage Transcriptome and Proteome Defines Novel Transcript Features.</title>
        <authorList>
            <person name="Ramaprasad A."/>
            <person name="Mourier T."/>
            <person name="Naeem R."/>
            <person name="Malas T.B."/>
            <person name="Moussa E."/>
            <person name="Panigrahi A."/>
            <person name="Vermont S.J."/>
            <person name="Otto T.D."/>
            <person name="Wastling J."/>
            <person name="Pain A."/>
        </authorList>
    </citation>
    <scope>NUCLEOTIDE SEQUENCE</scope>
    <source>
        <strain evidence="5">Liverpool</strain>
    </source>
</reference>
<dbReference type="GO" id="GO:0004176">
    <property type="term" value="F:ATP-dependent peptidase activity"/>
    <property type="evidence" value="ECO:0007669"/>
    <property type="project" value="InterPro"/>
</dbReference>
<dbReference type="GO" id="GO:0006515">
    <property type="term" value="P:protein quality control for misfolded or incompletely synthesized proteins"/>
    <property type="evidence" value="ECO:0007669"/>
    <property type="project" value="TreeGrafter"/>
</dbReference>
<dbReference type="AlphaFoldDB" id="A0A0F7U9F6"/>
<dbReference type="PANTHER" id="PTHR10381">
    <property type="entry name" value="ATP-DEPENDENT CLP PROTEASE PROTEOLYTIC SUBUNIT"/>
    <property type="match status" value="1"/>
</dbReference>
<protein>
    <recommendedName>
        <fullName evidence="2">ATP-dependent Clp protease proteolytic subunit</fullName>
    </recommendedName>
</protein>
<keyword evidence="4" id="KW-0812">Transmembrane</keyword>
<evidence type="ECO:0000313" key="5">
    <source>
        <dbReference type="EMBL" id="CEL65265.1"/>
    </source>
</evidence>
<keyword evidence="4" id="KW-1133">Transmembrane helix</keyword>
<evidence type="ECO:0000256" key="1">
    <source>
        <dbReference type="ARBA" id="ARBA00007039"/>
    </source>
</evidence>
<dbReference type="Gene3D" id="3.90.226.10">
    <property type="entry name" value="2-enoyl-CoA Hydratase, Chain A, domain 1"/>
    <property type="match status" value="1"/>
</dbReference>
<dbReference type="SUPFAM" id="SSF52096">
    <property type="entry name" value="ClpP/crotonase"/>
    <property type="match status" value="1"/>
</dbReference>
<evidence type="ECO:0000256" key="2">
    <source>
        <dbReference type="RuleBase" id="RU003567"/>
    </source>
</evidence>
<evidence type="ECO:0000256" key="4">
    <source>
        <dbReference type="SAM" id="Phobius"/>
    </source>
</evidence>
<organism evidence="5">
    <name type="scientific">Neospora caninum (strain Liverpool)</name>
    <dbReference type="NCBI Taxonomy" id="572307"/>
    <lineage>
        <taxon>Eukaryota</taxon>
        <taxon>Sar</taxon>
        <taxon>Alveolata</taxon>
        <taxon>Apicomplexa</taxon>
        <taxon>Conoidasida</taxon>
        <taxon>Coccidia</taxon>
        <taxon>Eucoccidiorida</taxon>
        <taxon>Eimeriorina</taxon>
        <taxon>Sarcocystidae</taxon>
        <taxon>Neospora</taxon>
    </lineage>
</organism>
<keyword evidence="5" id="KW-0645">Protease</keyword>
<dbReference type="EMBL" id="LN714478">
    <property type="protein sequence ID" value="CEL65265.1"/>
    <property type="molecule type" value="Genomic_DNA"/>
</dbReference>
<dbReference type="PANTHER" id="PTHR10381:SF11">
    <property type="entry name" value="ATP-DEPENDENT CLP PROTEASE PROTEOLYTIC SUBUNIT, MITOCHONDRIAL"/>
    <property type="match status" value="1"/>
</dbReference>
<sequence length="545" mass="60790">MASKRQRHSLQAEEKATMQLHSVSRPLCALSLPSDPRASSGNSSCLPRCYLSSSLRSPAFLCRRLSLGFPFLVLASLALSSPSFCVASFLSYSSPFSSRRLLHSVSSPPSFLHPFSSSYPFRSPAPFLLSSSLRQFGARRRVGCWQRGLFLRFCCQQEERRCQFGRDFAFRPEGCGGTKGRRGGLAMTDGDFMGCMYTPGHISPYTTAAEPPLFCRSESDKFDLFSGFLRRRLLFLHGPLTDQLAASLAAQLLYMADTAQRQEEEGSEHGAEREDEARGQGERRGAGEEMENESEGEEQGARGRRERTDVFCPSSRPEASAAHLRKRRNAKRTFLSSVFPDSLVSPSISSCEESLVPSRSSTRHCEEREKEKLLPVDILINSPGGSVTAALGILDLFQSLPFDVHTTCVGQAAGVAAMLLAAGTPGCRRAFPSSRLSLRQIEGRVEGQAEAIDRETLEIENVQRMVYRHLAAFCTGRQARRDEREQEREQERERQIEKREKAIREDCEKELFLSAGEAVKYGLIDRVIPVKYRPPWHTVGRPKAD</sequence>
<accession>A0A0F7U9F6</accession>
<feature type="region of interest" description="Disordered" evidence="3">
    <location>
        <begin position="259"/>
        <end position="325"/>
    </location>
</feature>
<feature type="compositionally biased region" description="Basic and acidic residues" evidence="3">
    <location>
        <begin position="260"/>
        <end position="287"/>
    </location>
</feature>
<dbReference type="Pfam" id="PF00574">
    <property type="entry name" value="CLP_protease"/>
    <property type="match status" value="1"/>
</dbReference>
<comment type="similarity">
    <text evidence="1 2">Belongs to the peptidase S14 family.</text>
</comment>
<gene>
    <name evidence="5" type="ORF">BN1204_011200</name>
</gene>
<dbReference type="InterPro" id="IPR029045">
    <property type="entry name" value="ClpP/crotonase-like_dom_sf"/>
</dbReference>
<feature type="transmembrane region" description="Helical" evidence="4">
    <location>
        <begin position="65"/>
        <end position="90"/>
    </location>
</feature>
<evidence type="ECO:0000256" key="3">
    <source>
        <dbReference type="SAM" id="MobiDB-lite"/>
    </source>
</evidence>
<dbReference type="CDD" id="cd07017">
    <property type="entry name" value="S14_ClpP_2"/>
    <property type="match status" value="1"/>
</dbReference>